<dbReference type="RefSeq" id="WP_007625007.1">
    <property type="nucleotide sequence ID" value="NZ_BANX01000039.1"/>
</dbReference>
<dbReference type="STRING" id="1223545.GS4_39_00570"/>
<dbReference type="EMBL" id="BANX01000039">
    <property type="protein sequence ID" value="GAC70726.1"/>
    <property type="molecule type" value="Genomic_DNA"/>
</dbReference>
<accession>M0QR26</accession>
<dbReference type="AlphaFoldDB" id="M0QR26"/>
<comment type="caution">
    <text evidence="1">The sequence shown here is derived from an EMBL/GenBank/DDBJ whole genome shotgun (WGS) entry which is preliminary data.</text>
</comment>
<dbReference type="Proteomes" id="UP000011666">
    <property type="component" value="Unassembled WGS sequence"/>
</dbReference>
<dbReference type="OrthoDB" id="4570724at2"/>
<reference evidence="1 2" key="1">
    <citation type="submission" date="2013-01" db="EMBL/GenBank/DDBJ databases">
        <title>Whole genome shotgun sequence of Gordonia soli NBRC 108243.</title>
        <authorList>
            <person name="Isaki-Nakamura S."/>
            <person name="Hosoyama A."/>
            <person name="Tsuchikane K."/>
            <person name="Ando Y."/>
            <person name="Baba S."/>
            <person name="Ohji S."/>
            <person name="Hamada M."/>
            <person name="Tamura T."/>
            <person name="Yamazoe A."/>
            <person name="Yamazaki S."/>
            <person name="Fujita N."/>
        </authorList>
    </citation>
    <scope>NUCLEOTIDE SEQUENCE [LARGE SCALE GENOMIC DNA]</scope>
    <source>
        <strain evidence="1 2">NBRC 108243</strain>
    </source>
</reference>
<protein>
    <submittedName>
        <fullName evidence="1">Uncharacterized protein</fullName>
    </submittedName>
</protein>
<organism evidence="1 2">
    <name type="scientific">Gordonia soli NBRC 108243</name>
    <dbReference type="NCBI Taxonomy" id="1223545"/>
    <lineage>
        <taxon>Bacteria</taxon>
        <taxon>Bacillati</taxon>
        <taxon>Actinomycetota</taxon>
        <taxon>Actinomycetes</taxon>
        <taxon>Mycobacteriales</taxon>
        <taxon>Gordoniaceae</taxon>
        <taxon>Gordonia</taxon>
    </lineage>
</organism>
<gene>
    <name evidence="1" type="ORF">GS4_39_00570</name>
</gene>
<proteinExistence type="predicted"/>
<evidence type="ECO:0000313" key="2">
    <source>
        <dbReference type="Proteomes" id="UP000011666"/>
    </source>
</evidence>
<evidence type="ECO:0000313" key="1">
    <source>
        <dbReference type="EMBL" id="GAC70726.1"/>
    </source>
</evidence>
<sequence length="111" mass="12106">MAIQKVEDLSKWRESMLDGLGGEGYEFALSWVDPESGERHHETFTVPHPLGLDEDANNTLEAATGTVAVAKALLNTKTDPRVHDRFIAAGGRSGDVLIAWRTMSAEMNAPK</sequence>
<keyword evidence="2" id="KW-1185">Reference proteome</keyword>
<name>M0QR26_9ACTN</name>